<evidence type="ECO:0000259" key="1">
    <source>
        <dbReference type="Pfam" id="PF04961"/>
    </source>
</evidence>
<dbReference type="GO" id="GO:0003824">
    <property type="term" value="F:catalytic activity"/>
    <property type="evidence" value="ECO:0007669"/>
    <property type="project" value="InterPro"/>
</dbReference>
<dbReference type="RefSeq" id="WP_274373922.1">
    <property type="nucleotide sequence ID" value="NZ_CP072943.1"/>
</dbReference>
<gene>
    <name evidence="2" type="ORF">KAR29_01645</name>
</gene>
<dbReference type="SUPFAM" id="SSF101262">
    <property type="entry name" value="Methenyltetrahydrofolate cyclohydrolase-like"/>
    <property type="match status" value="1"/>
</dbReference>
<dbReference type="Proteomes" id="UP000671879">
    <property type="component" value="Chromosome"/>
</dbReference>
<evidence type="ECO:0000313" key="2">
    <source>
        <dbReference type="EMBL" id="QTX32672.1"/>
    </source>
</evidence>
<organism evidence="2 3">
    <name type="scientific">Aminithiophilus ramosus</name>
    <dbReference type="NCBI Taxonomy" id="3029084"/>
    <lineage>
        <taxon>Bacteria</taxon>
        <taxon>Thermotogati</taxon>
        <taxon>Synergistota</taxon>
        <taxon>Synergistia</taxon>
        <taxon>Synergistales</taxon>
        <taxon>Aminithiophilaceae</taxon>
        <taxon>Aminithiophilus</taxon>
    </lineage>
</organism>
<dbReference type="InterPro" id="IPR036178">
    <property type="entry name" value="Formintransfe-cycloase-like_sf"/>
</dbReference>
<dbReference type="EMBL" id="CP072943">
    <property type="protein sequence ID" value="QTX32672.1"/>
    <property type="molecule type" value="Genomic_DNA"/>
</dbReference>
<reference evidence="3" key="1">
    <citation type="submission" date="2021-04" db="EMBL/GenBank/DDBJ databases">
        <title>A novel Synergistetes isolate from a pyrite-forming mixed culture.</title>
        <authorList>
            <person name="Bunk B."/>
            <person name="Sproer C."/>
            <person name="Spring S."/>
            <person name="Pester M."/>
        </authorList>
    </citation>
    <scope>NUCLEOTIDE SEQUENCE [LARGE SCALE GENOMIC DNA]</scope>
    <source>
        <strain evidence="3">J.5.4.2-T.3.5.2</strain>
    </source>
</reference>
<sequence>MELSRMTLKEFAKELASDSPAPGGGSVAALCGALGAALSVMVTNLTIGKEKYRDVWDEMGKVQREAKELQTRFLSLMEQDSEAFNTFFAAMKMPKETEEEKTLRTAKMQEGLKEAALVPLETLTACQLLAELAEKTARRGNGNAVTDAGTAALLARAAAMAAAYNVRINLGGIKDEAFVTTTRGEIEGALSRIEKTVSDVERHIESLL</sequence>
<accession>A0A9Q7APT4</accession>
<proteinExistence type="predicted"/>
<dbReference type="AlphaFoldDB" id="A0A9Q7APT4"/>
<feature type="domain" description="Cyclodeaminase/cyclohydrolase" evidence="1">
    <location>
        <begin position="7"/>
        <end position="187"/>
    </location>
</feature>
<keyword evidence="3" id="KW-1185">Reference proteome</keyword>
<evidence type="ECO:0000313" key="3">
    <source>
        <dbReference type="Proteomes" id="UP000671879"/>
    </source>
</evidence>
<dbReference type="InterPro" id="IPR007044">
    <property type="entry name" value="Cyclodeamin/CycHdrlase"/>
</dbReference>
<name>A0A9Q7APT4_9BACT</name>
<protein>
    <submittedName>
        <fullName evidence="2">Cyclodeaminase/cyclohydrolase family protein</fullName>
    </submittedName>
</protein>
<dbReference type="Pfam" id="PF04961">
    <property type="entry name" value="FTCD_C"/>
    <property type="match status" value="1"/>
</dbReference>
<dbReference type="KEGG" id="aram:KAR29_01645"/>
<dbReference type="Gene3D" id="1.20.120.680">
    <property type="entry name" value="Formiminotetrahydrofolate cyclodeaminase monomer, up-and-down helical bundle"/>
    <property type="match status" value="1"/>
</dbReference>